<dbReference type="RefSeq" id="WP_161814810.1">
    <property type="nucleotide sequence ID" value="NZ_BLJN01000005.1"/>
</dbReference>
<keyword evidence="1" id="KW-0812">Transmembrane</keyword>
<keyword evidence="1" id="KW-0472">Membrane</keyword>
<reference evidence="3" key="1">
    <citation type="submission" date="2020-01" db="EMBL/GenBank/DDBJ databases">
        <title>'Steroidobacter agaridevorans' sp. nov., agar-degrading bacteria isolated from rhizosphere soils.</title>
        <authorList>
            <person name="Ikenaga M."/>
            <person name="Kataoka M."/>
            <person name="Murouchi A."/>
            <person name="Katsuragi S."/>
            <person name="Sakai M."/>
        </authorList>
    </citation>
    <scope>NUCLEOTIDE SEQUENCE [LARGE SCALE GENOMIC DNA]</scope>
    <source>
        <strain evidence="3">YU21-B</strain>
    </source>
</reference>
<dbReference type="AlphaFoldDB" id="A0A829YK52"/>
<sequence length="152" mass="17196">MNIEHVLDANRARLAVLWTCTVLFLLRVVGQLEVLLAAPSWLPPMSDWYSGLIPYPILVPVQIAILMLMSALVMREMQTERRHGMPWVRRFAIVYFVAMVLRLLLQLLRGADNAIDAGGIPVAFHWVLALFLLVLSRPPSVSMDVRAKRKPA</sequence>
<keyword evidence="3" id="KW-1185">Reference proteome</keyword>
<protein>
    <submittedName>
        <fullName evidence="2">Uncharacterized protein</fullName>
    </submittedName>
</protein>
<feature type="transmembrane region" description="Helical" evidence="1">
    <location>
        <begin position="52"/>
        <end position="75"/>
    </location>
</feature>
<gene>
    <name evidence="2" type="ORF">GCM10011487_52130</name>
</gene>
<comment type="caution">
    <text evidence="2">The sequence shown here is derived from an EMBL/GenBank/DDBJ whole genome shotgun (WGS) entry which is preliminary data.</text>
</comment>
<evidence type="ECO:0000256" key="1">
    <source>
        <dbReference type="SAM" id="Phobius"/>
    </source>
</evidence>
<keyword evidence="1" id="KW-1133">Transmembrane helix</keyword>
<organism evidence="2 3">
    <name type="scientific">Steroidobacter agaridevorans</name>
    <dbReference type="NCBI Taxonomy" id="2695856"/>
    <lineage>
        <taxon>Bacteria</taxon>
        <taxon>Pseudomonadati</taxon>
        <taxon>Pseudomonadota</taxon>
        <taxon>Gammaproteobacteria</taxon>
        <taxon>Steroidobacterales</taxon>
        <taxon>Steroidobacteraceae</taxon>
        <taxon>Steroidobacter</taxon>
    </lineage>
</organism>
<evidence type="ECO:0000313" key="2">
    <source>
        <dbReference type="EMBL" id="GFE83213.1"/>
    </source>
</evidence>
<name>A0A829YK52_9GAMM</name>
<dbReference type="EMBL" id="BLJN01000005">
    <property type="protein sequence ID" value="GFE83213.1"/>
    <property type="molecule type" value="Genomic_DNA"/>
</dbReference>
<feature type="transmembrane region" description="Helical" evidence="1">
    <location>
        <begin position="87"/>
        <end position="105"/>
    </location>
</feature>
<dbReference type="Proteomes" id="UP000445000">
    <property type="component" value="Unassembled WGS sequence"/>
</dbReference>
<feature type="transmembrane region" description="Helical" evidence="1">
    <location>
        <begin position="117"/>
        <end position="136"/>
    </location>
</feature>
<accession>A0A829YK52</accession>
<evidence type="ECO:0000313" key="3">
    <source>
        <dbReference type="Proteomes" id="UP000445000"/>
    </source>
</evidence>
<feature type="transmembrane region" description="Helical" evidence="1">
    <location>
        <begin position="12"/>
        <end position="32"/>
    </location>
</feature>
<proteinExistence type="predicted"/>